<evidence type="ECO:0000313" key="2">
    <source>
        <dbReference type="Proteomes" id="UP000036681"/>
    </source>
</evidence>
<dbReference type="GO" id="GO:0020037">
    <property type="term" value="F:heme binding"/>
    <property type="evidence" value="ECO:0007669"/>
    <property type="project" value="InterPro"/>
</dbReference>
<dbReference type="GO" id="GO:0004601">
    <property type="term" value="F:peroxidase activity"/>
    <property type="evidence" value="ECO:0007669"/>
    <property type="project" value="UniProtKB-KW"/>
</dbReference>
<organism evidence="2 3">
    <name type="scientific">Ascaris lumbricoides</name>
    <name type="common">Giant roundworm</name>
    <dbReference type="NCBI Taxonomy" id="6252"/>
    <lineage>
        <taxon>Eukaryota</taxon>
        <taxon>Metazoa</taxon>
        <taxon>Ecdysozoa</taxon>
        <taxon>Nematoda</taxon>
        <taxon>Chromadorea</taxon>
        <taxon>Rhabditida</taxon>
        <taxon>Spirurina</taxon>
        <taxon>Ascaridomorpha</taxon>
        <taxon>Ascaridoidea</taxon>
        <taxon>Ascarididae</taxon>
        <taxon>Ascaris</taxon>
    </lineage>
</organism>
<keyword evidence="2" id="KW-1185">Reference proteome</keyword>
<keyword evidence="1" id="KW-0560">Oxidoreductase</keyword>
<accession>A0A9J2PNS9</accession>
<dbReference type="InterPro" id="IPR037120">
    <property type="entry name" value="Haem_peroxidase_sf_animal"/>
</dbReference>
<name>A0A9J2PNS9_ASCLU</name>
<dbReference type="Proteomes" id="UP000036681">
    <property type="component" value="Unplaced"/>
</dbReference>
<dbReference type="PANTHER" id="PTHR11475:SF131">
    <property type="entry name" value="PEROXIDASE"/>
    <property type="match status" value="1"/>
</dbReference>
<keyword evidence="1" id="KW-0575">Peroxidase</keyword>
<dbReference type="InterPro" id="IPR010255">
    <property type="entry name" value="Haem_peroxidase_sf"/>
</dbReference>
<dbReference type="Pfam" id="PF03098">
    <property type="entry name" value="An_peroxidase"/>
    <property type="match status" value="2"/>
</dbReference>
<dbReference type="Gene3D" id="1.10.640.10">
    <property type="entry name" value="Haem peroxidase domain superfamily, animal type"/>
    <property type="match status" value="2"/>
</dbReference>
<sequence>MAFDRHISDALRNHLFQRPDGPLTGLDLPALNIQRARDHGIPPYNAYREMCGMRRARNFEDLRDVMDGPSIAAMKTVYANVDDIDLFPGLMSERPLKGIMLASFPFAIHGQFIFSTKGSREMCGMRRARNFEDLRDVMDGPSIAAMKTVYANVDDIDLFPGLMSERPLKGIMLASFPFAIHGHLLGALVGPMAACIIAEQFQRLKRCDRFYYENDNPATRFTPGQLAEIRKTTLSKVICLNSQYARRIQPNAFLMPDDLTNAPVKCSELPDMDLYEWLDRQFCVVDHRVINLGKTKRITPCITCTCTAEGPECHSMTIDRCETLLAEYVFSEIISDTVCVIQCSGLIRQRGGRL</sequence>
<evidence type="ECO:0000313" key="3">
    <source>
        <dbReference type="WBParaSite" id="ALUE_0001167501-mRNA-1"/>
    </source>
</evidence>
<dbReference type="PROSITE" id="PS50292">
    <property type="entry name" value="PEROXIDASE_3"/>
    <property type="match status" value="1"/>
</dbReference>
<evidence type="ECO:0000256" key="1">
    <source>
        <dbReference type="ARBA" id="ARBA00022559"/>
    </source>
</evidence>
<dbReference type="SUPFAM" id="SSF48113">
    <property type="entry name" value="Heme-dependent peroxidases"/>
    <property type="match status" value="2"/>
</dbReference>
<reference evidence="3" key="1">
    <citation type="submission" date="2023-03" db="UniProtKB">
        <authorList>
            <consortium name="WormBaseParasite"/>
        </authorList>
    </citation>
    <scope>IDENTIFICATION</scope>
</reference>
<proteinExistence type="predicted"/>
<dbReference type="InterPro" id="IPR019791">
    <property type="entry name" value="Haem_peroxidase_animal"/>
</dbReference>
<protein>
    <submittedName>
        <fullName evidence="3">Animal hem peroxidase</fullName>
    </submittedName>
</protein>
<dbReference type="GO" id="GO:0006979">
    <property type="term" value="P:response to oxidative stress"/>
    <property type="evidence" value="ECO:0007669"/>
    <property type="project" value="InterPro"/>
</dbReference>
<dbReference type="PANTHER" id="PTHR11475">
    <property type="entry name" value="OXIDASE/PEROXIDASE"/>
    <property type="match status" value="1"/>
</dbReference>
<dbReference type="WBParaSite" id="ALUE_0001167501-mRNA-1">
    <property type="protein sequence ID" value="ALUE_0001167501-mRNA-1"/>
    <property type="gene ID" value="ALUE_0001167501"/>
</dbReference>
<dbReference type="AlphaFoldDB" id="A0A9J2PNS9"/>